<keyword evidence="3 10" id="KW-0285">Flavoprotein</keyword>
<comment type="similarity">
    <text evidence="10">Belongs to the NqrB/RnfD family.</text>
</comment>
<evidence type="ECO:0000256" key="1">
    <source>
        <dbReference type="ARBA" id="ARBA00022448"/>
    </source>
</evidence>
<keyword evidence="6 10" id="KW-1278">Translocase</keyword>
<dbReference type="HAMAP" id="MF_00462">
    <property type="entry name" value="RsxD_RnfD"/>
    <property type="match status" value="1"/>
</dbReference>
<feature type="transmembrane region" description="Helical" evidence="10">
    <location>
        <begin position="20"/>
        <end position="41"/>
    </location>
</feature>
<organism evidence="11 12">
    <name type="scientific">Candidatus Arsenophonus lipoptenae</name>
    <dbReference type="NCBI Taxonomy" id="634113"/>
    <lineage>
        <taxon>Bacteria</taxon>
        <taxon>Pseudomonadati</taxon>
        <taxon>Pseudomonadota</taxon>
        <taxon>Gammaproteobacteria</taxon>
        <taxon>Enterobacterales</taxon>
        <taxon>Morganellaceae</taxon>
        <taxon>Arsenophonus</taxon>
    </lineage>
</organism>
<dbReference type="InterPro" id="IPR011303">
    <property type="entry name" value="RnfD_bac"/>
</dbReference>
<feature type="modified residue" description="FMN phosphoryl threonine" evidence="10">
    <location>
        <position position="180"/>
    </location>
</feature>
<dbReference type="RefSeq" id="WP_066282592.1">
    <property type="nucleotide sequence ID" value="NZ_CP013920.1"/>
</dbReference>
<dbReference type="Pfam" id="PF03116">
    <property type="entry name" value="NQR2_RnfD_RnfE"/>
    <property type="match status" value="1"/>
</dbReference>
<comment type="function">
    <text evidence="10">Part of a membrane-bound complex that couples electron transfer with translocation of ions across the membrane.</text>
</comment>
<feature type="transmembrane region" description="Helical" evidence="10">
    <location>
        <begin position="76"/>
        <end position="92"/>
    </location>
</feature>
<dbReference type="PANTHER" id="PTHR30578:SF0">
    <property type="entry name" value="ION-TRANSLOCATING OXIDOREDUCTASE COMPLEX SUBUNIT D"/>
    <property type="match status" value="1"/>
</dbReference>
<keyword evidence="9 10" id="KW-0472">Membrane</keyword>
<evidence type="ECO:0000256" key="3">
    <source>
        <dbReference type="ARBA" id="ARBA00022630"/>
    </source>
</evidence>
<keyword evidence="1 10" id="KW-0813">Transport</keyword>
<comment type="cofactor">
    <cofactor evidence="10">
        <name>FMN</name>
        <dbReference type="ChEBI" id="CHEBI:58210"/>
    </cofactor>
</comment>
<accession>A0A0X9W5X2</accession>
<dbReference type="NCBIfam" id="TIGR01946">
    <property type="entry name" value="rnfD"/>
    <property type="match status" value="1"/>
</dbReference>
<dbReference type="InterPro" id="IPR004338">
    <property type="entry name" value="NqrB/RnfD"/>
</dbReference>
<dbReference type="PANTHER" id="PTHR30578">
    <property type="entry name" value="ELECTRON TRANSPORT COMPLEX PROTEIN RNFD"/>
    <property type="match status" value="1"/>
</dbReference>
<dbReference type="EC" id="7.-.-.-" evidence="10"/>
<dbReference type="PATRIC" id="fig|634113.3.peg.45"/>
<feature type="transmembrane region" description="Helical" evidence="10">
    <location>
        <begin position="224"/>
        <end position="241"/>
    </location>
</feature>
<feature type="transmembrane region" description="Helical" evidence="10">
    <location>
        <begin position="248"/>
        <end position="267"/>
    </location>
</feature>
<reference evidence="11 12" key="1">
    <citation type="submission" date="2016-01" db="EMBL/GenBank/DDBJ databases">
        <title>Genome sequence of Ca. Arsenophonus lipopteni, the exclusive symbiont of a blood sucking fly Lipoptena cervi (Diptera: Hippoboscidae).</title>
        <authorList>
            <person name="Novakova E."/>
            <person name="Hypsa V."/>
            <person name="Nguyen P."/>
            <person name="Husnik F."/>
            <person name="Darby A.C."/>
        </authorList>
    </citation>
    <scope>NUCLEOTIDE SEQUENCE [LARGE SCALE GENOMIC DNA]</scope>
    <source>
        <strain evidence="11 12">CB</strain>
    </source>
</reference>
<evidence type="ECO:0000256" key="8">
    <source>
        <dbReference type="ARBA" id="ARBA00022989"/>
    </source>
</evidence>
<comment type="subunit">
    <text evidence="10">The complex is composed of six subunits: RnfA, RnfB, RnfC, RnfD, RnfE and RnfG.</text>
</comment>
<keyword evidence="12" id="KW-1185">Reference proteome</keyword>
<evidence type="ECO:0000256" key="9">
    <source>
        <dbReference type="ARBA" id="ARBA00023136"/>
    </source>
</evidence>
<dbReference type="AlphaFoldDB" id="A0A0X9W5X2"/>
<keyword evidence="4 10" id="KW-0288">FMN</keyword>
<keyword evidence="8 10" id="KW-1133">Transmembrane helix</keyword>
<keyword evidence="10" id="KW-1003">Cell membrane</keyword>
<feature type="transmembrane region" description="Helical" evidence="10">
    <location>
        <begin position="305"/>
        <end position="322"/>
    </location>
</feature>
<evidence type="ECO:0000313" key="11">
    <source>
        <dbReference type="EMBL" id="AMA64642.1"/>
    </source>
</evidence>
<dbReference type="KEGG" id="asy:AUT07_00048"/>
<dbReference type="Proteomes" id="UP000069926">
    <property type="component" value="Chromosome"/>
</dbReference>
<keyword evidence="2 10" id="KW-0597">Phosphoprotein</keyword>
<evidence type="ECO:0000256" key="10">
    <source>
        <dbReference type="HAMAP-Rule" id="MF_00462"/>
    </source>
</evidence>
<evidence type="ECO:0000256" key="2">
    <source>
        <dbReference type="ARBA" id="ARBA00022553"/>
    </source>
</evidence>
<keyword evidence="5 10" id="KW-0812">Transmembrane</keyword>
<comment type="subcellular location">
    <subcellularLocation>
        <location evidence="10">Cell inner membrane</location>
        <topology evidence="10">Multi-pass membrane protein</topology>
    </subcellularLocation>
</comment>
<dbReference type="EMBL" id="CP013920">
    <property type="protein sequence ID" value="AMA64642.1"/>
    <property type="molecule type" value="Genomic_DNA"/>
</dbReference>
<sequence>MKINNLKIASLPFIYKKQSISNIMLLVVIASIPGICCQIYFFNSGTVYQILVAIITALICESIALKLRKFSVINNLKDNSALVTAIILAISIPPLSPWWLIVLGTSFAILIAKHVYGGLGQNIFNPAMVGYVVLLISFPMHMNNWASQIEYQFINKNIITPSQIIFKGNTITKSISNHLTINDKNLNQNMLFKSFKNSILNNSINKIYQKLILKDSSINTNINWLWINIAYLFGGIIMIHYKIISWQIPLAFLTTVVICSLLSWLIMPSEYNSPIVHLFFSGRTMLSCFFIATDPVTATNTKNGRIIYGSLIGLLVWIAHIFGSYHDAFAVLLANICAPVIDHYSKHRIYSYK</sequence>
<keyword evidence="10" id="KW-0997">Cell inner membrane</keyword>
<dbReference type="OrthoDB" id="9776359at2"/>
<dbReference type="GO" id="GO:0022900">
    <property type="term" value="P:electron transport chain"/>
    <property type="evidence" value="ECO:0007669"/>
    <property type="project" value="UniProtKB-UniRule"/>
</dbReference>
<protein>
    <recommendedName>
        <fullName evidence="10">Ion-translocating oxidoreductase complex subunit D</fullName>
        <ecNumber evidence="10">7.-.-.-</ecNumber>
    </recommendedName>
    <alternativeName>
        <fullName evidence="10">Rnf electron transport complex subunit D</fullName>
    </alternativeName>
</protein>
<name>A0A0X9W5X2_9GAMM</name>
<evidence type="ECO:0000256" key="4">
    <source>
        <dbReference type="ARBA" id="ARBA00022643"/>
    </source>
</evidence>
<dbReference type="GO" id="GO:0055085">
    <property type="term" value="P:transmembrane transport"/>
    <property type="evidence" value="ECO:0007669"/>
    <property type="project" value="InterPro"/>
</dbReference>
<feature type="transmembrane region" description="Helical" evidence="10">
    <location>
        <begin position="47"/>
        <end position="64"/>
    </location>
</feature>
<proteinExistence type="inferred from homology"/>
<evidence type="ECO:0000313" key="12">
    <source>
        <dbReference type="Proteomes" id="UP000069926"/>
    </source>
</evidence>
<dbReference type="GO" id="GO:0005886">
    <property type="term" value="C:plasma membrane"/>
    <property type="evidence" value="ECO:0007669"/>
    <property type="project" value="UniProtKB-SubCell"/>
</dbReference>
<feature type="transmembrane region" description="Helical" evidence="10">
    <location>
        <begin position="123"/>
        <end position="142"/>
    </location>
</feature>
<evidence type="ECO:0000256" key="7">
    <source>
        <dbReference type="ARBA" id="ARBA00022982"/>
    </source>
</evidence>
<keyword evidence="7 10" id="KW-0249">Electron transport</keyword>
<evidence type="ECO:0000256" key="5">
    <source>
        <dbReference type="ARBA" id="ARBA00022692"/>
    </source>
</evidence>
<gene>
    <name evidence="10 11" type="primary">rnfD</name>
    <name evidence="11" type="ORF">AUT07_00048</name>
</gene>
<dbReference type="STRING" id="634113.AUT07_00048"/>
<evidence type="ECO:0000256" key="6">
    <source>
        <dbReference type="ARBA" id="ARBA00022967"/>
    </source>
</evidence>